<dbReference type="SMR" id="Q55DV7"/>
<gene>
    <name evidence="2" type="primary">DG1007</name>
    <name evidence="2" type="ORF">DDB_G0269232</name>
</gene>
<feature type="region of interest" description="Disordered" evidence="1">
    <location>
        <begin position="1"/>
        <end position="121"/>
    </location>
</feature>
<dbReference type="FunCoup" id="Q55DV7">
    <property type="interactions" value="362"/>
</dbReference>
<feature type="compositionally biased region" description="Low complexity" evidence="1">
    <location>
        <begin position="283"/>
        <end position="297"/>
    </location>
</feature>
<dbReference type="HOGENOM" id="CLU_498235_0_0_1"/>
<proteinExistence type="predicted"/>
<feature type="compositionally biased region" description="Polar residues" evidence="1">
    <location>
        <begin position="91"/>
        <end position="106"/>
    </location>
</feature>
<dbReference type="dictyBase" id="DDB_G0269232"/>
<feature type="compositionally biased region" description="Low complexity" evidence="1">
    <location>
        <begin position="9"/>
        <end position="40"/>
    </location>
</feature>
<sequence>MKKSSNKFVSPVKSTTNNNTTPNKFVSPTKTTTVTTSSKGTKPEIPTPTKTFKKSSTSFQSPTKTTSTDTTTTTTATTTTTIPIKTPTRKLGSSFQTPTKLTFQTPNDKDESSSSSSSILTKSSPIGEIFKTIPQYILQYLDKYIENDKEKQDLKSIIQYSYENWNNNPFNHNDLKLSLNEDNNNNSKDYIKKLILKLVENNILKEIILNSNSDKVVKVYSSIPWHKVTSYHYLEMEIKRFEKEQQQQQQTNNNNINNKYNKIAPKNSTVSMVATLSPSKSKSSGNHLSNSPISSSSTPNKKRKPPIAFNLNEIDNSNFDGSKKFKKVISDDKDSNVSSGGKNTILSSKYELQIERELQNFVDEKKRILKSIAEKKELLTKFQSKSNSPVSEQKKTIPTSTEEKRIDDLILKWKKGCQDATTLLQEKLVETLAQSASCNSGSVSGGGVSGYNSYGDSNYHGGGGGNNDDDDDENKDYSEFSEYEIQEYKEQMKLAREPMSATKLYILKQFGVDPKFVNLDEENDCFLKEGDLLLNKSSKNSKTIKKK</sequence>
<protein>
    <submittedName>
        <fullName evidence="2">Uncharacterized protein</fullName>
    </submittedName>
</protein>
<accession>Q55DV7</accession>
<dbReference type="VEuPathDB" id="AmoebaDB:DDB_G0269232"/>
<dbReference type="RefSeq" id="XP_646024.1">
    <property type="nucleotide sequence ID" value="XM_640932.1"/>
</dbReference>
<dbReference type="EMBL" id="AAFI02000005">
    <property type="protein sequence ID" value="EAL71966.1"/>
    <property type="molecule type" value="Genomic_DNA"/>
</dbReference>
<dbReference type="Proteomes" id="UP000002195">
    <property type="component" value="Unassembled WGS sequence"/>
</dbReference>
<organism evidence="2 3">
    <name type="scientific">Dictyostelium discoideum</name>
    <name type="common">Social amoeba</name>
    <dbReference type="NCBI Taxonomy" id="44689"/>
    <lineage>
        <taxon>Eukaryota</taxon>
        <taxon>Amoebozoa</taxon>
        <taxon>Evosea</taxon>
        <taxon>Eumycetozoa</taxon>
        <taxon>Dictyostelia</taxon>
        <taxon>Dictyosteliales</taxon>
        <taxon>Dictyosteliaceae</taxon>
        <taxon>Dictyostelium</taxon>
    </lineage>
</organism>
<feature type="compositionally biased region" description="Low complexity" evidence="1">
    <location>
        <begin position="47"/>
        <end position="86"/>
    </location>
</feature>
<evidence type="ECO:0000313" key="3">
    <source>
        <dbReference type="Proteomes" id="UP000002195"/>
    </source>
</evidence>
<evidence type="ECO:0000313" key="2">
    <source>
        <dbReference type="EMBL" id="EAL71966.1"/>
    </source>
</evidence>
<dbReference type="OMA" id="CTIENIE"/>
<dbReference type="InParanoid" id="Q55DV7"/>
<dbReference type="PaxDb" id="44689-DDB0191322"/>
<evidence type="ECO:0000256" key="1">
    <source>
        <dbReference type="SAM" id="MobiDB-lite"/>
    </source>
</evidence>
<keyword evidence="3" id="KW-1185">Reference proteome</keyword>
<dbReference type="Gene3D" id="6.10.140.1020">
    <property type="match status" value="1"/>
</dbReference>
<dbReference type="AlphaFoldDB" id="Q55DV7"/>
<name>Q55DV7_DICDI</name>
<reference evidence="2 3" key="1">
    <citation type="journal article" date="2005" name="Nature">
        <title>The genome of the social amoeba Dictyostelium discoideum.</title>
        <authorList>
            <consortium name="The Dictyostelium discoideum Sequencing Consortium"/>
            <person name="Eichinger L."/>
            <person name="Pachebat J.A."/>
            <person name="Glockner G."/>
            <person name="Rajandream M.A."/>
            <person name="Sucgang R."/>
            <person name="Berriman M."/>
            <person name="Song J."/>
            <person name="Olsen R."/>
            <person name="Szafranski K."/>
            <person name="Xu Q."/>
            <person name="Tunggal B."/>
            <person name="Kummerfeld S."/>
            <person name="Madera M."/>
            <person name="Konfortov B.A."/>
            <person name="Rivero F."/>
            <person name="Bankier A.T."/>
            <person name="Lehmann R."/>
            <person name="Hamlin N."/>
            <person name="Davies R."/>
            <person name="Gaudet P."/>
            <person name="Fey P."/>
            <person name="Pilcher K."/>
            <person name="Chen G."/>
            <person name="Saunders D."/>
            <person name="Sodergren E."/>
            <person name="Davis P."/>
            <person name="Kerhornou A."/>
            <person name="Nie X."/>
            <person name="Hall N."/>
            <person name="Anjard C."/>
            <person name="Hemphill L."/>
            <person name="Bason N."/>
            <person name="Farbrother P."/>
            <person name="Desany B."/>
            <person name="Just E."/>
            <person name="Morio T."/>
            <person name="Rost R."/>
            <person name="Churcher C."/>
            <person name="Cooper J."/>
            <person name="Haydock S."/>
            <person name="van Driessche N."/>
            <person name="Cronin A."/>
            <person name="Goodhead I."/>
            <person name="Muzny D."/>
            <person name="Mourier T."/>
            <person name="Pain A."/>
            <person name="Lu M."/>
            <person name="Harper D."/>
            <person name="Lindsay R."/>
            <person name="Hauser H."/>
            <person name="James K."/>
            <person name="Quiles M."/>
            <person name="Madan Babu M."/>
            <person name="Saito T."/>
            <person name="Buchrieser C."/>
            <person name="Wardroper A."/>
            <person name="Felder M."/>
            <person name="Thangavelu M."/>
            <person name="Johnson D."/>
            <person name="Knights A."/>
            <person name="Loulseged H."/>
            <person name="Mungall K."/>
            <person name="Oliver K."/>
            <person name="Price C."/>
            <person name="Quail M.A."/>
            <person name="Urushihara H."/>
            <person name="Hernandez J."/>
            <person name="Rabbinowitsch E."/>
            <person name="Steffen D."/>
            <person name="Sanders M."/>
            <person name="Ma J."/>
            <person name="Kohara Y."/>
            <person name="Sharp S."/>
            <person name="Simmonds M."/>
            <person name="Spiegler S."/>
            <person name="Tivey A."/>
            <person name="Sugano S."/>
            <person name="White B."/>
            <person name="Walker D."/>
            <person name="Woodward J."/>
            <person name="Winckler T."/>
            <person name="Tanaka Y."/>
            <person name="Shaulsky G."/>
            <person name="Schleicher M."/>
            <person name="Weinstock G."/>
            <person name="Rosenthal A."/>
            <person name="Cox E.C."/>
            <person name="Chisholm R.L."/>
            <person name="Gibbs R."/>
            <person name="Loomis W.F."/>
            <person name="Platzer M."/>
            <person name="Kay R.R."/>
            <person name="Williams J."/>
            <person name="Dear P.H."/>
            <person name="Noegel A.A."/>
            <person name="Barrell B."/>
            <person name="Kuspa A."/>
        </authorList>
    </citation>
    <scope>NUCLEOTIDE SEQUENCE [LARGE SCALE GENOMIC DNA]</scope>
    <source>
        <strain evidence="2 3">AX4</strain>
    </source>
</reference>
<dbReference type="GeneID" id="8616972"/>
<dbReference type="eggNOG" id="ENOG502RF2V">
    <property type="taxonomic scope" value="Eukaryota"/>
</dbReference>
<dbReference type="KEGG" id="ddi:DDB_G0269232"/>
<feature type="region of interest" description="Disordered" evidence="1">
    <location>
        <begin position="244"/>
        <end position="313"/>
    </location>
</feature>
<comment type="caution">
    <text evidence="2">The sequence shown here is derived from an EMBL/GenBank/DDBJ whole genome shotgun (WGS) entry which is preliminary data.</text>
</comment>
<feature type="compositionally biased region" description="Low complexity" evidence="1">
    <location>
        <begin position="246"/>
        <end position="258"/>
    </location>
</feature>
<feature type="compositionally biased region" description="Polar residues" evidence="1">
    <location>
        <begin position="266"/>
        <end position="282"/>
    </location>
</feature>